<accession>O62245</accession>
<dbReference type="FunFam" id="1.10.150.20:FF:000011">
    <property type="entry name" value="exonuclease 1"/>
    <property type="match status" value="1"/>
</dbReference>
<dbReference type="KEGG" id="cel:CELE_F45G2.3"/>
<feature type="region of interest" description="Disordered" evidence="16">
    <location>
        <begin position="500"/>
        <end position="586"/>
    </location>
</feature>
<dbReference type="EC" id="3.1.-.-" evidence="15"/>
<dbReference type="eggNOG" id="KOG2518">
    <property type="taxonomic scope" value="Eukaryota"/>
</dbReference>
<keyword evidence="22" id="KW-1267">Proteomics identification</keyword>
<evidence type="ECO:0000259" key="18">
    <source>
        <dbReference type="SMART" id="SM00485"/>
    </source>
</evidence>
<dbReference type="WormBase" id="F45G2.3">
    <property type="protein sequence ID" value="CE28728"/>
    <property type="gene ID" value="WBGene00009731"/>
    <property type="gene designation" value="exo-1"/>
</dbReference>
<dbReference type="PaxDb" id="6239-F45G2.3"/>
<evidence type="ECO:0000256" key="6">
    <source>
        <dbReference type="ARBA" id="ARBA00022763"/>
    </source>
</evidence>
<evidence type="ECO:0000256" key="3">
    <source>
        <dbReference type="ARBA" id="ARBA00020324"/>
    </source>
</evidence>
<dbReference type="MINT" id="O62245"/>
<dbReference type="AlphaFoldDB" id="O62245"/>
<feature type="compositionally biased region" description="Basic and acidic residues" evidence="16">
    <location>
        <begin position="500"/>
        <end position="520"/>
    </location>
</feature>
<feature type="compositionally biased region" description="Polar residues" evidence="16">
    <location>
        <begin position="562"/>
        <end position="575"/>
    </location>
</feature>
<dbReference type="GO" id="GO:0003677">
    <property type="term" value="F:DNA binding"/>
    <property type="evidence" value="ECO:0007669"/>
    <property type="project" value="UniProtKB-UniRule"/>
</dbReference>
<dbReference type="SMR" id="O62245"/>
<dbReference type="SMART" id="SM00279">
    <property type="entry name" value="HhH2"/>
    <property type="match status" value="1"/>
</dbReference>
<feature type="compositionally biased region" description="Polar residues" evidence="16">
    <location>
        <begin position="544"/>
        <end position="553"/>
    </location>
</feature>
<dbReference type="HOGENOM" id="CLU_428447_0_0_1"/>
<keyword evidence="20" id="KW-1185">Reference proteome</keyword>
<evidence type="ECO:0000313" key="19">
    <source>
        <dbReference type="EMBL" id="CAB07612.2"/>
    </source>
</evidence>
<dbReference type="Bgee" id="WBGene00009731">
    <property type="expression patterns" value="Expressed in germ line (C elegans) and 3 other cell types or tissues"/>
</dbReference>
<keyword evidence="12 15" id="KW-0238">DNA-binding</keyword>
<dbReference type="PRO" id="PR:O62245"/>
<feature type="domain" description="XPG N-terminal" evidence="18">
    <location>
        <begin position="1"/>
        <end position="99"/>
    </location>
</feature>
<evidence type="ECO:0000256" key="11">
    <source>
        <dbReference type="ARBA" id="ARBA00022881"/>
    </source>
</evidence>
<dbReference type="OrthoDB" id="26491at2759"/>
<dbReference type="GO" id="GO:0006310">
    <property type="term" value="P:DNA recombination"/>
    <property type="evidence" value="ECO:0000318"/>
    <property type="project" value="GO_Central"/>
</dbReference>
<dbReference type="InParanoid" id="O62245"/>
<feature type="domain" description="XPG-I" evidence="17">
    <location>
        <begin position="139"/>
        <end position="212"/>
    </location>
</feature>
<evidence type="ECO:0000313" key="20">
    <source>
        <dbReference type="Proteomes" id="UP000001940"/>
    </source>
</evidence>
<dbReference type="Pfam" id="PF00867">
    <property type="entry name" value="XPG_I"/>
    <property type="match status" value="1"/>
</dbReference>
<dbReference type="InterPro" id="IPR006086">
    <property type="entry name" value="XPG-I_dom"/>
</dbReference>
<keyword evidence="7 15" id="KW-0228">DNA excision</keyword>
<dbReference type="InterPro" id="IPR037315">
    <property type="entry name" value="EXO1_H3TH"/>
</dbReference>
<dbReference type="CDD" id="cd09857">
    <property type="entry name" value="PIN_EXO1"/>
    <property type="match status" value="1"/>
</dbReference>
<dbReference type="GO" id="GO:0046872">
    <property type="term" value="F:metal ion binding"/>
    <property type="evidence" value="ECO:0007669"/>
    <property type="project" value="UniProtKB-UniRule"/>
</dbReference>
<evidence type="ECO:0000256" key="13">
    <source>
        <dbReference type="ARBA" id="ARBA00023204"/>
    </source>
</evidence>
<dbReference type="InterPro" id="IPR006085">
    <property type="entry name" value="XPG_DNA_repair_N"/>
</dbReference>
<keyword evidence="14 15" id="KW-0539">Nucleus</keyword>
<dbReference type="InterPro" id="IPR006084">
    <property type="entry name" value="XPG/Rad2"/>
</dbReference>
<dbReference type="Pfam" id="PF00752">
    <property type="entry name" value="XPG_N"/>
    <property type="match status" value="1"/>
</dbReference>
<dbReference type="FunCoup" id="O62245">
    <property type="interactions" value="1150"/>
</dbReference>
<evidence type="ECO:0000256" key="7">
    <source>
        <dbReference type="ARBA" id="ARBA00022769"/>
    </source>
</evidence>
<keyword evidence="9 15" id="KW-0269">Exonuclease</keyword>
<dbReference type="SUPFAM" id="SSF47807">
    <property type="entry name" value="5' to 3' exonuclease, C-terminal subdomain"/>
    <property type="match status" value="1"/>
</dbReference>
<comment type="function">
    <text evidence="15">5'-&gt;3' double-stranded DNA exonuclease which may also possess a cryptic 3'-&gt;5' double-stranded DNA exonuclease activity. Functions in DNA mismatch repair.</text>
</comment>
<dbReference type="Gene3D" id="1.10.150.20">
    <property type="entry name" value="5' to 3' exonuclease, C-terminal subdomain"/>
    <property type="match status" value="1"/>
</dbReference>
<evidence type="ECO:0000259" key="17">
    <source>
        <dbReference type="SMART" id="SM00484"/>
    </source>
</evidence>
<dbReference type="SMART" id="SM00484">
    <property type="entry name" value="XPGI"/>
    <property type="match status" value="1"/>
</dbReference>
<dbReference type="EMBL" id="BX284603">
    <property type="protein sequence ID" value="CAB07612.2"/>
    <property type="molecule type" value="Genomic_DNA"/>
</dbReference>
<dbReference type="STRING" id="6239.F45G2.3.1"/>
<dbReference type="PhylomeDB" id="O62245"/>
<dbReference type="GeneID" id="176765"/>
<dbReference type="Proteomes" id="UP000001940">
    <property type="component" value="Chromosome III"/>
</dbReference>
<evidence type="ECO:0000256" key="15">
    <source>
        <dbReference type="RuleBase" id="RU910737"/>
    </source>
</evidence>
<evidence type="ECO:0000256" key="12">
    <source>
        <dbReference type="ARBA" id="ARBA00023125"/>
    </source>
</evidence>
<evidence type="ECO:0000256" key="2">
    <source>
        <dbReference type="ARBA" id="ARBA00010563"/>
    </source>
</evidence>
<evidence type="ECO:0007829" key="22">
    <source>
        <dbReference type="PeptideAtlas" id="O62245"/>
    </source>
</evidence>
<dbReference type="OMA" id="GCADKVA"/>
<dbReference type="InterPro" id="IPR029060">
    <property type="entry name" value="PIN-like_dom_sf"/>
</dbReference>
<dbReference type="SUPFAM" id="SSF88723">
    <property type="entry name" value="PIN domain-like"/>
    <property type="match status" value="1"/>
</dbReference>
<dbReference type="PANTHER" id="PTHR11081">
    <property type="entry name" value="FLAP ENDONUCLEASE FAMILY MEMBER"/>
    <property type="match status" value="1"/>
</dbReference>
<evidence type="ECO:0000256" key="14">
    <source>
        <dbReference type="ARBA" id="ARBA00023242"/>
    </source>
</evidence>
<dbReference type="InterPro" id="IPR008918">
    <property type="entry name" value="HhH2"/>
</dbReference>
<evidence type="ECO:0000256" key="1">
    <source>
        <dbReference type="ARBA" id="ARBA00004123"/>
    </source>
</evidence>
<dbReference type="InterPro" id="IPR044752">
    <property type="entry name" value="PIN-like_EXO1"/>
</dbReference>
<dbReference type="IntAct" id="O62245">
    <property type="interactions" value="1"/>
</dbReference>
<dbReference type="AGR" id="WB:WBGene00009731"/>
<dbReference type="Gene3D" id="3.40.50.1010">
    <property type="entry name" value="5'-nuclease"/>
    <property type="match status" value="1"/>
</dbReference>
<keyword evidence="11 15" id="KW-0267">Excision nuclease</keyword>
<evidence type="ECO:0000256" key="10">
    <source>
        <dbReference type="ARBA" id="ARBA00022842"/>
    </source>
</evidence>
<dbReference type="PANTHER" id="PTHR11081:SF8">
    <property type="entry name" value="EXONUCLEASE 1"/>
    <property type="match status" value="1"/>
</dbReference>
<evidence type="ECO:0000256" key="16">
    <source>
        <dbReference type="SAM" id="MobiDB-lite"/>
    </source>
</evidence>
<gene>
    <name evidence="19 21" type="primary">exo-1</name>
    <name evidence="19" type="ORF">CELE_F45G2.3</name>
    <name evidence="21" type="ORF">F45G2.3</name>
</gene>
<keyword evidence="10 15" id="KW-0460">Magnesium</keyword>
<dbReference type="GO" id="GO:0017108">
    <property type="term" value="F:5'-flap endonuclease activity"/>
    <property type="evidence" value="ECO:0000318"/>
    <property type="project" value="GO_Central"/>
</dbReference>
<reference evidence="19 20" key="1">
    <citation type="journal article" date="1998" name="Science">
        <title>Genome sequence of the nematode C. elegans: a platform for investigating biology.</title>
        <authorList>
            <consortium name="The C. elegans sequencing consortium"/>
            <person name="Sulson J.E."/>
            <person name="Waterston R."/>
        </authorList>
    </citation>
    <scope>NUCLEOTIDE SEQUENCE [LARGE SCALE GENOMIC DNA]</scope>
    <source>
        <strain evidence="19 20">Bristol N2</strain>
    </source>
</reference>
<dbReference type="GO" id="GO:0006298">
    <property type="term" value="P:mismatch repair"/>
    <property type="evidence" value="ECO:0000318"/>
    <property type="project" value="GO_Central"/>
</dbReference>
<dbReference type="GO" id="GO:0005634">
    <property type="term" value="C:nucleus"/>
    <property type="evidence" value="ECO:0000318"/>
    <property type="project" value="GO_Central"/>
</dbReference>
<comment type="subcellular location">
    <subcellularLocation>
        <location evidence="1 15">Nucleus</location>
    </subcellularLocation>
</comment>
<dbReference type="RefSeq" id="NP_499770.1">
    <property type="nucleotide sequence ID" value="NM_067369.5"/>
</dbReference>
<keyword evidence="4 15" id="KW-0540">Nuclease</keyword>
<dbReference type="CTD" id="176765"/>
<proteinExistence type="evidence at protein level"/>
<dbReference type="Reactome" id="R-CEL-5693607">
    <property type="pathway name" value="Processing of DNA double-strand break ends"/>
</dbReference>
<keyword evidence="6 15" id="KW-0227">DNA damage</keyword>
<dbReference type="CDD" id="cd09908">
    <property type="entry name" value="H3TH_EXO1"/>
    <property type="match status" value="1"/>
</dbReference>
<keyword evidence="13 15" id="KW-0234">DNA repair</keyword>
<dbReference type="SMART" id="SM00485">
    <property type="entry name" value="XPGN"/>
    <property type="match status" value="1"/>
</dbReference>
<protein>
    <recommendedName>
        <fullName evidence="3 15">Exonuclease 1</fullName>
        <ecNumber evidence="15">3.1.-.-</ecNumber>
    </recommendedName>
</protein>
<dbReference type="Reactome" id="R-CEL-5358565">
    <property type="pathway name" value="Mismatch repair (MMR) directed by MSH2:MSH6 (MutSalpha)"/>
</dbReference>
<comment type="cofactor">
    <cofactor evidence="15">
        <name>Mg(2+)</name>
        <dbReference type="ChEBI" id="CHEBI:18420"/>
    </cofactor>
    <text evidence="15">Binds 2 magnesium ions per subunit. They probably participate in the reaction catalyzed by the enzyme. May bind an additional third magnesium ion after substrate binding.</text>
</comment>
<evidence type="ECO:0000256" key="9">
    <source>
        <dbReference type="ARBA" id="ARBA00022839"/>
    </source>
</evidence>
<evidence type="ECO:0000256" key="5">
    <source>
        <dbReference type="ARBA" id="ARBA00022723"/>
    </source>
</evidence>
<keyword evidence="5 15" id="KW-0479">Metal-binding</keyword>
<evidence type="ECO:0000256" key="4">
    <source>
        <dbReference type="ARBA" id="ARBA00022722"/>
    </source>
</evidence>
<dbReference type="PRINTS" id="PR00853">
    <property type="entry name" value="XPGRADSUPER"/>
</dbReference>
<dbReference type="PeptideAtlas" id="O62245"/>
<dbReference type="PIR" id="T22235">
    <property type="entry name" value="T22235"/>
</dbReference>
<dbReference type="UCSC" id="F45G2.3">
    <property type="organism name" value="c. elegans"/>
</dbReference>
<name>O62245_CAEEL</name>
<sequence length="639" mass="72104">MGISGLLPFVKNACRKGNILELRGKSVAIDVSCLLHRGLTGCMDKIHMGEETQSYVNYVNKYVKELLGMGCHVVMVFDGRPLPAKKGTNEERRELREKRKEHAEMLLAKGLEREARDTYRLATSISADIVENTIQYFRSMTNVDIVVAPYEADAQLAYLVQEKLVDAVITEDSDLIVFGCEMIYFKWQSATGECSVYEKCNLKNCFTGELGGDKFDFVKFRRICILSGCDYLQAGLPGVGLSTAAKFFSMTSIKDLRTLLRKVPSYLKNPKLKEHVNDEFIRNFEKAENTFKHQIVFDPRERCQKPLTPYPKEVLMTGVDDLEEVIDLDSPKKTAPSSKSFAYAGTASTQRIAIRLALGNPENKSSIDDQFLLVQPTPEWSVWGLRYESKGSTLDKISKQKELEATQCGGAFKLDSPSVKRVKVASKTTPNDDEDDIVKQFMADIEKEKKAIKKRKNAPQVDYNADVLLKKYAEPPPEKRQKILEVIDDDFSEFFQEKVKENTKESVAEEKVENSNEELKPPPILRKAVSTPDSARKTHKFQSPLLNHQNSAPPSLPDRKPAQTSKYFSKPTSENGVPKTKNPFRCPAFVKPTQKVEEKIEKTTILAALEENSVPMPSSNTTYRFVGFKSAGLRRKSKQ</sequence>
<organism evidence="19 20">
    <name type="scientific">Caenorhabditis elegans</name>
    <dbReference type="NCBI Taxonomy" id="6239"/>
    <lineage>
        <taxon>Eukaryota</taxon>
        <taxon>Metazoa</taxon>
        <taxon>Ecdysozoa</taxon>
        <taxon>Nematoda</taxon>
        <taxon>Chromadorea</taxon>
        <taxon>Rhabditida</taxon>
        <taxon>Rhabditina</taxon>
        <taxon>Rhabditomorpha</taxon>
        <taxon>Rhabditoidea</taxon>
        <taxon>Rhabditidae</taxon>
        <taxon>Peloderinae</taxon>
        <taxon>Caenorhabditis</taxon>
    </lineage>
</organism>
<keyword evidence="8 15" id="KW-0378">Hydrolase</keyword>
<dbReference type="FunFam" id="3.40.50.1010:FF:000100">
    <property type="entry name" value="Protein CBR-EXO-1"/>
    <property type="match status" value="1"/>
</dbReference>
<dbReference type="InterPro" id="IPR036279">
    <property type="entry name" value="5-3_exonuclease_C_sf"/>
</dbReference>
<dbReference type="GO" id="GO:0035312">
    <property type="term" value="F:5'-3' DNA exonuclease activity"/>
    <property type="evidence" value="ECO:0000318"/>
    <property type="project" value="GO_Central"/>
</dbReference>
<evidence type="ECO:0000256" key="8">
    <source>
        <dbReference type="ARBA" id="ARBA00022801"/>
    </source>
</evidence>
<comment type="similarity">
    <text evidence="2 15">Belongs to the XPG/RAD2 endonuclease family. EXO1 subfamily.</text>
</comment>
<evidence type="ECO:0000313" key="21">
    <source>
        <dbReference type="WormBase" id="F45G2.3"/>
    </source>
</evidence>